<organism evidence="2 3">
    <name type="scientific">Marilutibacter penaei</name>
    <dbReference type="NCBI Taxonomy" id="2759900"/>
    <lineage>
        <taxon>Bacteria</taxon>
        <taxon>Pseudomonadati</taxon>
        <taxon>Pseudomonadota</taxon>
        <taxon>Gammaproteobacteria</taxon>
        <taxon>Lysobacterales</taxon>
        <taxon>Lysobacteraceae</taxon>
        <taxon>Marilutibacter</taxon>
    </lineage>
</organism>
<sequence>MARRTLAWQAGAAAILALLFLLQGVAHATSALLGGVAVLLGGIVSARLMVGGGVQPAASVLVRWFIGALAKWVVVGAVLLSGLVVWRLPPLPLLLGLVLGLGVQMYAMTRR</sequence>
<keyword evidence="3" id="KW-1185">Reference proteome</keyword>
<keyword evidence="1" id="KW-1133">Transmembrane helix</keyword>
<gene>
    <name evidence="2" type="ORF">H4F99_01035</name>
</gene>
<feature type="transmembrane region" description="Helical" evidence="1">
    <location>
        <begin position="61"/>
        <end position="85"/>
    </location>
</feature>
<dbReference type="EMBL" id="JACHTE010000001">
    <property type="protein sequence ID" value="MBB1087066.1"/>
    <property type="molecule type" value="Genomic_DNA"/>
</dbReference>
<evidence type="ECO:0000256" key="1">
    <source>
        <dbReference type="SAM" id="Phobius"/>
    </source>
</evidence>
<dbReference type="AlphaFoldDB" id="A0A7W3U170"/>
<protein>
    <recommendedName>
        <fullName evidence="4">ATP synthase subunit I</fullName>
    </recommendedName>
</protein>
<keyword evidence="1" id="KW-0472">Membrane</keyword>
<comment type="caution">
    <text evidence="2">The sequence shown here is derived from an EMBL/GenBank/DDBJ whole genome shotgun (WGS) entry which is preliminary data.</text>
</comment>
<keyword evidence="1" id="KW-0812">Transmembrane</keyword>
<name>A0A7W3U170_9GAMM</name>
<feature type="transmembrane region" description="Helical" evidence="1">
    <location>
        <begin position="36"/>
        <end position="54"/>
    </location>
</feature>
<reference evidence="2 3" key="1">
    <citation type="submission" date="2020-07" db="EMBL/GenBank/DDBJ databases">
        <authorList>
            <person name="Xu S."/>
            <person name="Li A."/>
        </authorList>
    </citation>
    <scope>NUCLEOTIDE SEQUENCE [LARGE SCALE GENOMIC DNA]</scope>
    <source>
        <strain evidence="2 3">SG-8</strain>
    </source>
</reference>
<evidence type="ECO:0000313" key="3">
    <source>
        <dbReference type="Proteomes" id="UP000552587"/>
    </source>
</evidence>
<evidence type="ECO:0008006" key="4">
    <source>
        <dbReference type="Google" id="ProtNLM"/>
    </source>
</evidence>
<accession>A0A7W3U170</accession>
<proteinExistence type="predicted"/>
<feature type="transmembrane region" description="Helical" evidence="1">
    <location>
        <begin position="91"/>
        <end position="109"/>
    </location>
</feature>
<evidence type="ECO:0000313" key="2">
    <source>
        <dbReference type="EMBL" id="MBB1087066.1"/>
    </source>
</evidence>
<dbReference type="Proteomes" id="UP000552587">
    <property type="component" value="Unassembled WGS sequence"/>
</dbReference>